<dbReference type="GeneID" id="70294465"/>
<comment type="caution">
    <text evidence="2">The sequence shown here is derived from an EMBL/GenBank/DDBJ whole genome shotgun (WGS) entry which is preliminary data.</text>
</comment>
<keyword evidence="1" id="KW-0732">Signal</keyword>
<dbReference type="OrthoDB" id="10363008at2759"/>
<reference evidence="2" key="1">
    <citation type="journal article" date="2021" name="IMA Fungus">
        <title>Genomic characterization of three marine fungi, including Emericellopsis atlantica sp. nov. with signatures of a generalist lifestyle and marine biomass degradation.</title>
        <authorList>
            <person name="Hagestad O.C."/>
            <person name="Hou L."/>
            <person name="Andersen J.H."/>
            <person name="Hansen E.H."/>
            <person name="Altermark B."/>
            <person name="Li C."/>
            <person name="Kuhnert E."/>
            <person name="Cox R.J."/>
            <person name="Crous P.W."/>
            <person name="Spatafora J.W."/>
            <person name="Lail K."/>
            <person name="Amirebrahimi M."/>
            <person name="Lipzen A."/>
            <person name="Pangilinan J."/>
            <person name="Andreopoulos W."/>
            <person name="Hayes R.D."/>
            <person name="Ng V."/>
            <person name="Grigoriev I.V."/>
            <person name="Jackson S.A."/>
            <person name="Sutton T.D.S."/>
            <person name="Dobson A.D.W."/>
            <person name="Rama T."/>
        </authorList>
    </citation>
    <scope>NUCLEOTIDE SEQUENCE</scope>
    <source>
        <strain evidence="2">TS7</strain>
    </source>
</reference>
<gene>
    <name evidence="2" type="ORF">F5Z01DRAFT_656247</name>
</gene>
<dbReference type="RefSeq" id="XP_046118117.1">
    <property type="nucleotide sequence ID" value="XM_046263562.1"/>
</dbReference>
<evidence type="ECO:0000313" key="2">
    <source>
        <dbReference type="EMBL" id="KAG9254193.1"/>
    </source>
</evidence>
<accession>A0A9P7ZMG4</accession>
<proteinExistence type="predicted"/>
<feature type="chain" id="PRO_5040222942" evidence="1">
    <location>
        <begin position="25"/>
        <end position="270"/>
    </location>
</feature>
<dbReference type="AlphaFoldDB" id="A0A9P7ZMG4"/>
<name>A0A9P7ZMG4_9HYPO</name>
<feature type="signal peptide" evidence="1">
    <location>
        <begin position="1"/>
        <end position="24"/>
    </location>
</feature>
<organism evidence="2 3">
    <name type="scientific">Emericellopsis atlantica</name>
    <dbReference type="NCBI Taxonomy" id="2614577"/>
    <lineage>
        <taxon>Eukaryota</taxon>
        <taxon>Fungi</taxon>
        <taxon>Dikarya</taxon>
        <taxon>Ascomycota</taxon>
        <taxon>Pezizomycotina</taxon>
        <taxon>Sordariomycetes</taxon>
        <taxon>Hypocreomycetidae</taxon>
        <taxon>Hypocreales</taxon>
        <taxon>Bionectriaceae</taxon>
        <taxon>Emericellopsis</taxon>
    </lineage>
</organism>
<keyword evidence="3" id="KW-1185">Reference proteome</keyword>
<sequence>MMMLQHTAALLLILLCTIATLTRAQCTLLDSVHIPSDREVSDWFTRTILGKEPDYSVHYSIPAGHPWHTTTVEVCQDMPDPAVCQVLHYDVPSQYVPTWWNGPWSVAFPVWRKQNEKNHHWELFFGNSKGAHTFHKKDFRFNTVVNNGTHDLHVAHTVHAWYHKPQGKEVTPTRARRVLFFEFQDVSVRPVVKRVNGGSVAVLGDVLLQWKRKDCRRRIPIFRIDLIQGEYLHGAETRITNFLGVPYEHRYFVKEEVQEAEVPIMEVEGS</sequence>
<evidence type="ECO:0000256" key="1">
    <source>
        <dbReference type="SAM" id="SignalP"/>
    </source>
</evidence>
<evidence type="ECO:0000313" key="3">
    <source>
        <dbReference type="Proteomes" id="UP000887229"/>
    </source>
</evidence>
<protein>
    <submittedName>
        <fullName evidence="2">Uncharacterized protein</fullName>
    </submittedName>
</protein>
<dbReference type="EMBL" id="MU251255">
    <property type="protein sequence ID" value="KAG9254193.1"/>
    <property type="molecule type" value="Genomic_DNA"/>
</dbReference>
<dbReference type="Proteomes" id="UP000887229">
    <property type="component" value="Unassembled WGS sequence"/>
</dbReference>